<dbReference type="InterPro" id="IPR043605">
    <property type="entry name" value="DUF883_C"/>
</dbReference>
<evidence type="ECO:0000256" key="4">
    <source>
        <dbReference type="ARBA" id="ARBA00022519"/>
    </source>
</evidence>
<evidence type="ECO:0000259" key="10">
    <source>
        <dbReference type="Pfam" id="PF19029"/>
    </source>
</evidence>
<dbReference type="GO" id="GO:0005886">
    <property type="term" value="C:plasma membrane"/>
    <property type="evidence" value="ECO:0007669"/>
    <property type="project" value="UniProtKB-SubCell"/>
</dbReference>
<sequence length="106" mass="11494">MGKHRVAGLRDVEGAIGQVRGLVEDAEALLRSTAGQAGHELDTARARLRDQLDRAQDLYHDVRRGAAESYRQASAQTDAYVHDNPWRAVGIAIAVGVVIGLLAPRR</sequence>
<keyword evidence="4" id="KW-0997">Cell inner membrane</keyword>
<dbReference type="InterPro" id="IPR010279">
    <property type="entry name" value="YqjD/ElaB"/>
</dbReference>
<comment type="subcellular location">
    <subcellularLocation>
        <location evidence="1">Cell inner membrane</location>
        <topology evidence="1">Single-pass membrane protein</topology>
    </subcellularLocation>
</comment>
<proteinExistence type="inferred from homology"/>
<evidence type="ECO:0000256" key="5">
    <source>
        <dbReference type="ARBA" id="ARBA00022692"/>
    </source>
</evidence>
<dbReference type="PANTHER" id="PTHR35893">
    <property type="entry name" value="INNER MEMBRANE PROTEIN-RELATED"/>
    <property type="match status" value="1"/>
</dbReference>
<evidence type="ECO:0000256" key="8">
    <source>
        <dbReference type="SAM" id="Phobius"/>
    </source>
</evidence>
<comment type="similarity">
    <text evidence="2">Belongs to the ElaB/YgaM/YqjD family.</text>
</comment>
<reference evidence="11 12" key="1">
    <citation type="submission" date="2019-02" db="EMBL/GenBank/DDBJ databases">
        <title>Genomic Encyclopedia of Type Strains, Phase IV (KMG-IV): sequencing the most valuable type-strain genomes for metagenomic binning, comparative biology and taxonomic classification.</title>
        <authorList>
            <person name="Goeker M."/>
        </authorList>
    </citation>
    <scope>NUCLEOTIDE SEQUENCE [LARGE SCALE GENOMIC DNA]</scope>
    <source>
        <strain evidence="11 12">K24</strain>
    </source>
</reference>
<name>A0A4Q7N9L7_9BURK</name>
<protein>
    <submittedName>
        <fullName evidence="11">ElaB/YqjD/DUF883 family membrane-anchored ribosome-binding protein</fullName>
    </submittedName>
</protein>
<keyword evidence="5 8" id="KW-0812">Transmembrane</keyword>
<keyword evidence="7 8" id="KW-0472">Membrane</keyword>
<keyword evidence="3" id="KW-1003">Cell membrane</keyword>
<dbReference type="Pfam" id="PF19029">
    <property type="entry name" value="DUF883_C"/>
    <property type="match status" value="1"/>
</dbReference>
<dbReference type="Pfam" id="PF05957">
    <property type="entry name" value="DUF883"/>
    <property type="match status" value="1"/>
</dbReference>
<dbReference type="Proteomes" id="UP000292445">
    <property type="component" value="Unassembled WGS sequence"/>
</dbReference>
<feature type="domain" description="DUF883" evidence="9">
    <location>
        <begin position="16"/>
        <end position="64"/>
    </location>
</feature>
<dbReference type="EMBL" id="SGXC01000003">
    <property type="protein sequence ID" value="RZS78800.1"/>
    <property type="molecule type" value="Genomic_DNA"/>
</dbReference>
<feature type="domain" description="DUF883" evidence="10">
    <location>
        <begin position="77"/>
        <end position="106"/>
    </location>
</feature>
<keyword evidence="12" id="KW-1185">Reference proteome</keyword>
<evidence type="ECO:0000313" key="12">
    <source>
        <dbReference type="Proteomes" id="UP000292445"/>
    </source>
</evidence>
<comment type="caution">
    <text evidence="11">The sequence shown here is derived from an EMBL/GenBank/DDBJ whole genome shotgun (WGS) entry which is preliminary data.</text>
</comment>
<evidence type="ECO:0000259" key="9">
    <source>
        <dbReference type="Pfam" id="PF05957"/>
    </source>
</evidence>
<evidence type="ECO:0000256" key="3">
    <source>
        <dbReference type="ARBA" id="ARBA00022475"/>
    </source>
</evidence>
<feature type="transmembrane region" description="Helical" evidence="8">
    <location>
        <begin position="86"/>
        <end position="103"/>
    </location>
</feature>
<evidence type="ECO:0000256" key="7">
    <source>
        <dbReference type="ARBA" id="ARBA00023136"/>
    </source>
</evidence>
<organism evidence="11 12">
    <name type="scientific">Pigmentiphaga kullae</name>
    <dbReference type="NCBI Taxonomy" id="151784"/>
    <lineage>
        <taxon>Bacteria</taxon>
        <taxon>Pseudomonadati</taxon>
        <taxon>Pseudomonadota</taxon>
        <taxon>Betaproteobacteria</taxon>
        <taxon>Burkholderiales</taxon>
        <taxon>Alcaligenaceae</taxon>
        <taxon>Pigmentiphaga</taxon>
    </lineage>
</organism>
<dbReference type="OrthoDB" id="9181874at2"/>
<dbReference type="InterPro" id="IPR043604">
    <property type="entry name" value="DUF883_N"/>
</dbReference>
<dbReference type="RefSeq" id="WP_130361753.1">
    <property type="nucleotide sequence ID" value="NZ_SGXC01000003.1"/>
</dbReference>
<evidence type="ECO:0000256" key="1">
    <source>
        <dbReference type="ARBA" id="ARBA00004377"/>
    </source>
</evidence>
<keyword evidence="6 8" id="KW-1133">Transmembrane helix</keyword>
<gene>
    <name evidence="11" type="ORF">EV675_5457</name>
</gene>
<dbReference type="AlphaFoldDB" id="A0A4Q7N9L7"/>
<dbReference type="PANTHER" id="PTHR35893:SF3">
    <property type="entry name" value="INNER MEMBRANE PROTEIN"/>
    <property type="match status" value="1"/>
</dbReference>
<dbReference type="GO" id="GO:0043022">
    <property type="term" value="F:ribosome binding"/>
    <property type="evidence" value="ECO:0007669"/>
    <property type="project" value="InterPro"/>
</dbReference>
<evidence type="ECO:0000256" key="2">
    <source>
        <dbReference type="ARBA" id="ARBA00010423"/>
    </source>
</evidence>
<evidence type="ECO:0000256" key="6">
    <source>
        <dbReference type="ARBA" id="ARBA00022989"/>
    </source>
</evidence>
<evidence type="ECO:0000313" key="11">
    <source>
        <dbReference type="EMBL" id="RZS78800.1"/>
    </source>
</evidence>
<accession>A0A4Q7N9L7</accession>